<accession>A0A8S0WJL2</accession>
<dbReference type="Gene3D" id="2.170.270.10">
    <property type="entry name" value="SET domain"/>
    <property type="match status" value="1"/>
</dbReference>
<feature type="domain" description="SET" evidence="1">
    <location>
        <begin position="64"/>
        <end position="186"/>
    </location>
</feature>
<dbReference type="EMBL" id="CACVBS010000002">
    <property type="protein sequence ID" value="CAA7258780.1"/>
    <property type="molecule type" value="Genomic_DNA"/>
</dbReference>
<dbReference type="PROSITE" id="PS50280">
    <property type="entry name" value="SET"/>
    <property type="match status" value="1"/>
</dbReference>
<evidence type="ECO:0000313" key="2">
    <source>
        <dbReference type="EMBL" id="CAA7258780.1"/>
    </source>
</evidence>
<dbReference type="OrthoDB" id="5792673at2759"/>
<dbReference type="Proteomes" id="UP000467700">
    <property type="component" value="Unassembled WGS sequence"/>
</dbReference>
<protein>
    <recommendedName>
        <fullName evidence="1">SET domain-containing protein</fullName>
    </recommendedName>
</protein>
<evidence type="ECO:0000313" key="3">
    <source>
        <dbReference type="Proteomes" id="UP000467700"/>
    </source>
</evidence>
<dbReference type="Pfam" id="PF00856">
    <property type="entry name" value="SET"/>
    <property type="match status" value="1"/>
</dbReference>
<dbReference type="InterPro" id="IPR001214">
    <property type="entry name" value="SET_dom"/>
</dbReference>
<evidence type="ECO:0000259" key="1">
    <source>
        <dbReference type="PROSITE" id="PS50280"/>
    </source>
</evidence>
<dbReference type="AlphaFoldDB" id="A0A8S0WJL2"/>
<name>A0A8S0WJL2_CYCAE</name>
<keyword evidence="3" id="KW-1185">Reference proteome</keyword>
<reference evidence="2 3" key="1">
    <citation type="submission" date="2020-01" db="EMBL/GenBank/DDBJ databases">
        <authorList>
            <person name="Gupta K D."/>
        </authorList>
    </citation>
    <scope>NUCLEOTIDE SEQUENCE [LARGE SCALE GENOMIC DNA]</scope>
</reference>
<organism evidence="2 3">
    <name type="scientific">Cyclocybe aegerita</name>
    <name type="common">Black poplar mushroom</name>
    <name type="synonym">Agrocybe aegerita</name>
    <dbReference type="NCBI Taxonomy" id="1973307"/>
    <lineage>
        <taxon>Eukaryota</taxon>
        <taxon>Fungi</taxon>
        <taxon>Dikarya</taxon>
        <taxon>Basidiomycota</taxon>
        <taxon>Agaricomycotina</taxon>
        <taxon>Agaricomycetes</taxon>
        <taxon>Agaricomycetidae</taxon>
        <taxon>Agaricales</taxon>
        <taxon>Agaricineae</taxon>
        <taxon>Bolbitiaceae</taxon>
        <taxon>Cyclocybe</taxon>
    </lineage>
</organism>
<comment type="caution">
    <text evidence="2">The sequence shown here is derived from an EMBL/GenBank/DDBJ whole genome shotgun (WGS) entry which is preliminary data.</text>
</comment>
<dbReference type="SMART" id="SM00317">
    <property type="entry name" value="SET"/>
    <property type="match status" value="1"/>
</dbReference>
<sequence>MPKKATSLFDLKGSSGKAVPTNWPSHLVFLRSAKYHSSVSPETRKYLQNCSSASNRSNYPSSNPKVLIKRITGASHPAYGQFGLFAAQRIPPKTYIIQYLGEIHCNDRPSSDYDLSLCRLPGGVSVGIDASAMGNEARFINDYRGASAKPNVVFLDGREASGELHMSIWSANHEIKKGEEILVSYGKSWWRSRAGTHDEETYDDKQ</sequence>
<dbReference type="SUPFAM" id="SSF82199">
    <property type="entry name" value="SET domain"/>
    <property type="match status" value="1"/>
</dbReference>
<proteinExistence type="predicted"/>
<gene>
    <name evidence="2" type="ORF">AAE3_LOCUS1098</name>
</gene>
<dbReference type="InterPro" id="IPR046341">
    <property type="entry name" value="SET_dom_sf"/>
</dbReference>